<dbReference type="EC" id="2.7.13.3" evidence="2"/>
<keyword evidence="4" id="KW-0808">Transferase</keyword>
<dbReference type="SUPFAM" id="SSF55874">
    <property type="entry name" value="ATPase domain of HSP90 chaperone/DNA topoisomerase II/histidine kinase"/>
    <property type="match status" value="1"/>
</dbReference>
<dbReference type="OrthoDB" id="9813151at2"/>
<dbReference type="EMBL" id="VLPK01000009">
    <property type="protein sequence ID" value="TSJ34925.1"/>
    <property type="molecule type" value="Genomic_DNA"/>
</dbReference>
<evidence type="ECO:0000256" key="3">
    <source>
        <dbReference type="ARBA" id="ARBA00022553"/>
    </source>
</evidence>
<evidence type="ECO:0000313" key="7">
    <source>
        <dbReference type="EMBL" id="TSJ34925.1"/>
    </source>
</evidence>
<keyword evidence="5 7" id="KW-0418">Kinase</keyword>
<dbReference type="Proteomes" id="UP000318733">
    <property type="component" value="Unassembled WGS sequence"/>
</dbReference>
<dbReference type="InterPro" id="IPR005467">
    <property type="entry name" value="His_kinase_dom"/>
</dbReference>
<dbReference type="InterPro" id="IPR003594">
    <property type="entry name" value="HATPase_dom"/>
</dbReference>
<organism evidence="7 8">
    <name type="scientific">Mucilaginibacter corticis</name>
    <dbReference type="NCBI Taxonomy" id="2597670"/>
    <lineage>
        <taxon>Bacteria</taxon>
        <taxon>Pseudomonadati</taxon>
        <taxon>Bacteroidota</taxon>
        <taxon>Sphingobacteriia</taxon>
        <taxon>Sphingobacteriales</taxon>
        <taxon>Sphingobacteriaceae</taxon>
        <taxon>Mucilaginibacter</taxon>
    </lineage>
</organism>
<dbReference type="GO" id="GO:0005886">
    <property type="term" value="C:plasma membrane"/>
    <property type="evidence" value="ECO:0007669"/>
    <property type="project" value="TreeGrafter"/>
</dbReference>
<dbReference type="Pfam" id="PF02518">
    <property type="entry name" value="HATPase_c"/>
    <property type="match status" value="1"/>
</dbReference>
<dbReference type="GO" id="GO:0000155">
    <property type="term" value="F:phosphorelay sensor kinase activity"/>
    <property type="evidence" value="ECO:0007669"/>
    <property type="project" value="TreeGrafter"/>
</dbReference>
<evidence type="ECO:0000256" key="1">
    <source>
        <dbReference type="ARBA" id="ARBA00000085"/>
    </source>
</evidence>
<sequence length="143" mass="15540">MGGLLREVVDEIKLTASTHPVVLGNCPFLEIAADRDKISSVISNLVSNAVKYSDKGKTVTVSCSFSPVSVTVSVKDEGMGIAPEDTDKIFDRYYRVKTEHTQHIAGFGIGLYLSAQIVQLHGGRIWVESETGKGSTFYFSLPI</sequence>
<dbReference type="FunFam" id="3.30.565.10:FF:000006">
    <property type="entry name" value="Sensor histidine kinase WalK"/>
    <property type="match status" value="1"/>
</dbReference>
<dbReference type="AlphaFoldDB" id="A0A556M4X2"/>
<dbReference type="InterPro" id="IPR004358">
    <property type="entry name" value="Sig_transdc_His_kin-like_C"/>
</dbReference>
<feature type="domain" description="Histidine kinase" evidence="6">
    <location>
        <begin position="1"/>
        <end position="143"/>
    </location>
</feature>
<evidence type="ECO:0000259" key="6">
    <source>
        <dbReference type="PROSITE" id="PS50109"/>
    </source>
</evidence>
<dbReference type="PRINTS" id="PR00344">
    <property type="entry name" value="BCTRLSENSOR"/>
</dbReference>
<evidence type="ECO:0000313" key="8">
    <source>
        <dbReference type="Proteomes" id="UP000318733"/>
    </source>
</evidence>
<keyword evidence="3" id="KW-0597">Phosphoprotein</keyword>
<evidence type="ECO:0000256" key="4">
    <source>
        <dbReference type="ARBA" id="ARBA00022679"/>
    </source>
</evidence>
<keyword evidence="8" id="KW-1185">Reference proteome</keyword>
<proteinExistence type="predicted"/>
<dbReference type="GO" id="GO:0009927">
    <property type="term" value="F:histidine phosphotransfer kinase activity"/>
    <property type="evidence" value="ECO:0007669"/>
    <property type="project" value="TreeGrafter"/>
</dbReference>
<comment type="catalytic activity">
    <reaction evidence="1">
        <text>ATP + protein L-histidine = ADP + protein N-phospho-L-histidine.</text>
        <dbReference type="EC" id="2.7.13.3"/>
    </reaction>
</comment>
<gene>
    <name evidence="7" type="ORF">FO440_24110</name>
</gene>
<dbReference type="PANTHER" id="PTHR43047:SF72">
    <property type="entry name" value="OSMOSENSING HISTIDINE PROTEIN KINASE SLN1"/>
    <property type="match status" value="1"/>
</dbReference>
<protein>
    <recommendedName>
        <fullName evidence="2">histidine kinase</fullName>
        <ecNumber evidence="2">2.7.13.3</ecNumber>
    </recommendedName>
</protein>
<dbReference type="Gene3D" id="3.30.565.10">
    <property type="entry name" value="Histidine kinase-like ATPase, C-terminal domain"/>
    <property type="match status" value="1"/>
</dbReference>
<dbReference type="PROSITE" id="PS50109">
    <property type="entry name" value="HIS_KIN"/>
    <property type="match status" value="1"/>
</dbReference>
<evidence type="ECO:0000256" key="5">
    <source>
        <dbReference type="ARBA" id="ARBA00022777"/>
    </source>
</evidence>
<name>A0A556M4X2_9SPHI</name>
<accession>A0A556M4X2</accession>
<dbReference type="PANTHER" id="PTHR43047">
    <property type="entry name" value="TWO-COMPONENT HISTIDINE PROTEIN KINASE"/>
    <property type="match status" value="1"/>
</dbReference>
<reference evidence="7 8" key="1">
    <citation type="submission" date="2019-07" db="EMBL/GenBank/DDBJ databases">
        <authorList>
            <person name="Huq M.A."/>
        </authorList>
    </citation>
    <scope>NUCLEOTIDE SEQUENCE [LARGE SCALE GENOMIC DNA]</scope>
    <source>
        <strain evidence="7 8">MAH-19</strain>
    </source>
</reference>
<comment type="caution">
    <text evidence="7">The sequence shown here is derived from an EMBL/GenBank/DDBJ whole genome shotgun (WGS) entry which is preliminary data.</text>
</comment>
<evidence type="ECO:0000256" key="2">
    <source>
        <dbReference type="ARBA" id="ARBA00012438"/>
    </source>
</evidence>
<dbReference type="SMART" id="SM00387">
    <property type="entry name" value="HATPase_c"/>
    <property type="match status" value="1"/>
</dbReference>
<dbReference type="InterPro" id="IPR036890">
    <property type="entry name" value="HATPase_C_sf"/>
</dbReference>